<name>F3ZXZ2_MAHA5</name>
<dbReference type="AlphaFoldDB" id="F3ZXZ2"/>
<keyword evidence="5 6" id="KW-0378">Hydrolase</keyword>
<dbReference type="EC" id="3.1.26.-" evidence="6"/>
<feature type="active site" evidence="6">
    <location>
        <position position="26"/>
    </location>
</feature>
<evidence type="ECO:0000256" key="5">
    <source>
        <dbReference type="ARBA" id="ARBA00022801"/>
    </source>
</evidence>
<dbReference type="SMART" id="SM00535">
    <property type="entry name" value="RIBOc"/>
    <property type="match status" value="1"/>
</dbReference>
<comment type="subcellular location">
    <subcellularLocation>
        <location evidence="6">Cytoplasm</location>
    </subcellularLocation>
</comment>
<comment type="function">
    <text evidence="6">Involved in correct processing of both the 5' and 3' ends of 23S rRNA precursor. Processes 30S rRNA precursor transcript even in absence of ribonuclease 3 (Rnc); Rnc processes 30S rRNA into smaller rRNA precursors.</text>
</comment>
<keyword evidence="6" id="KW-0694">RNA-binding</keyword>
<dbReference type="HAMAP" id="MF_01468">
    <property type="entry name" value="RNase_Mini_III"/>
    <property type="match status" value="1"/>
</dbReference>
<dbReference type="CDD" id="cd00593">
    <property type="entry name" value="RIBOc"/>
    <property type="match status" value="1"/>
</dbReference>
<organism evidence="8 9">
    <name type="scientific">Mahella australiensis (strain DSM 15567 / CIP 107919 / 50-1 BON)</name>
    <dbReference type="NCBI Taxonomy" id="697281"/>
    <lineage>
        <taxon>Bacteria</taxon>
        <taxon>Bacillati</taxon>
        <taxon>Bacillota</taxon>
        <taxon>Clostridia</taxon>
        <taxon>Thermoanaerobacterales</taxon>
        <taxon>Thermoanaerobacterales Family IV. Incertae Sedis</taxon>
        <taxon>Mahella</taxon>
    </lineage>
</organism>
<evidence type="ECO:0000256" key="4">
    <source>
        <dbReference type="ARBA" id="ARBA00022759"/>
    </source>
</evidence>
<keyword evidence="4 6" id="KW-0255">Endonuclease</keyword>
<dbReference type="PANTHER" id="PTHR34276:SF1">
    <property type="entry name" value="MINI-RIBONUCLEASE 3"/>
    <property type="match status" value="1"/>
</dbReference>
<comment type="similarity">
    <text evidence="6">Belongs to the MrnC RNase family.</text>
</comment>
<evidence type="ECO:0000313" key="9">
    <source>
        <dbReference type="Proteomes" id="UP000008457"/>
    </source>
</evidence>
<dbReference type="EMBL" id="CP002360">
    <property type="protein sequence ID" value="AEE96662.1"/>
    <property type="molecule type" value="Genomic_DNA"/>
</dbReference>
<evidence type="ECO:0000256" key="6">
    <source>
        <dbReference type="HAMAP-Rule" id="MF_01468"/>
    </source>
</evidence>
<keyword evidence="3 6" id="KW-0540">Nuclease</keyword>
<protein>
    <recommendedName>
        <fullName evidence="6">Mini-ribonuclease 3</fullName>
        <shortName evidence="6">Mini-3</shortName>
        <shortName evidence="6">Mini-RNase 3</shortName>
        <ecNumber evidence="6">3.1.26.-</ecNumber>
    </recommendedName>
    <alternativeName>
        <fullName evidence="6">Mini-RNase III</fullName>
        <shortName evidence="6">Mini-III</shortName>
    </alternativeName>
</protein>
<dbReference type="STRING" id="697281.Mahau_1471"/>
<gene>
    <name evidence="6" type="primary">mrnC</name>
    <name evidence="8" type="ordered locus">Mahau_1471</name>
</gene>
<evidence type="ECO:0000313" key="8">
    <source>
        <dbReference type="EMBL" id="AEE96662.1"/>
    </source>
</evidence>
<dbReference type="RefSeq" id="WP_013781091.1">
    <property type="nucleotide sequence ID" value="NC_015520.1"/>
</dbReference>
<keyword evidence="6" id="KW-0963">Cytoplasm</keyword>
<dbReference type="PIRSF" id="PIRSF005520">
    <property type="entry name" value="UCP005520"/>
    <property type="match status" value="1"/>
</dbReference>
<dbReference type="GO" id="GO:0005737">
    <property type="term" value="C:cytoplasm"/>
    <property type="evidence" value="ECO:0007669"/>
    <property type="project" value="UniProtKB-SubCell"/>
</dbReference>
<keyword evidence="1 6" id="KW-0690">Ribosome biogenesis</keyword>
<evidence type="ECO:0000256" key="2">
    <source>
        <dbReference type="ARBA" id="ARBA00022552"/>
    </source>
</evidence>
<dbReference type="Pfam" id="PF00636">
    <property type="entry name" value="Ribonuclease_3"/>
    <property type="match status" value="1"/>
</dbReference>
<keyword evidence="6" id="KW-0460">Magnesium</keyword>
<dbReference type="KEGG" id="mas:Mahau_1471"/>
<dbReference type="GO" id="GO:0006364">
    <property type="term" value="P:rRNA processing"/>
    <property type="evidence" value="ECO:0007669"/>
    <property type="project" value="UniProtKB-UniRule"/>
</dbReference>
<dbReference type="GO" id="GO:0004525">
    <property type="term" value="F:ribonuclease III activity"/>
    <property type="evidence" value="ECO:0007669"/>
    <property type="project" value="InterPro"/>
</dbReference>
<dbReference type="Gene3D" id="1.10.1520.10">
    <property type="entry name" value="Ribonuclease III domain"/>
    <property type="match status" value="1"/>
</dbReference>
<accession>F3ZXZ2</accession>
<evidence type="ECO:0000259" key="7">
    <source>
        <dbReference type="SMART" id="SM00535"/>
    </source>
</evidence>
<dbReference type="InterPro" id="IPR000999">
    <property type="entry name" value="RNase_III_dom"/>
</dbReference>
<comment type="cofactor">
    <cofactor evidence="6">
        <name>Mg(2+)</name>
        <dbReference type="ChEBI" id="CHEBI:18420"/>
    </cofactor>
</comment>
<keyword evidence="2 6" id="KW-0698">rRNA processing</keyword>
<comment type="subunit">
    <text evidence="6">Homodimer.</text>
</comment>
<dbReference type="GO" id="GO:0019843">
    <property type="term" value="F:rRNA binding"/>
    <property type="evidence" value="ECO:0007669"/>
    <property type="project" value="UniProtKB-UniRule"/>
</dbReference>
<keyword evidence="9" id="KW-1185">Reference proteome</keyword>
<reference evidence="9" key="1">
    <citation type="submission" date="2010-11" db="EMBL/GenBank/DDBJ databases">
        <title>The complete genome of Mahella australiensis DSM 15567.</title>
        <authorList>
            <consortium name="US DOE Joint Genome Institute (JGI-PGF)"/>
            <person name="Lucas S."/>
            <person name="Copeland A."/>
            <person name="Lapidus A."/>
            <person name="Bruce D."/>
            <person name="Goodwin L."/>
            <person name="Pitluck S."/>
            <person name="Kyrpides N."/>
            <person name="Mavromatis K."/>
            <person name="Pagani I."/>
            <person name="Ivanova N."/>
            <person name="Teshima H."/>
            <person name="Brettin T."/>
            <person name="Detter J.C."/>
            <person name="Han C."/>
            <person name="Tapia R."/>
            <person name="Land M."/>
            <person name="Hauser L."/>
            <person name="Markowitz V."/>
            <person name="Cheng J.-F."/>
            <person name="Hugenholtz P."/>
            <person name="Woyke T."/>
            <person name="Wu D."/>
            <person name="Spring S."/>
            <person name="Pukall R."/>
            <person name="Steenblock K."/>
            <person name="Schneider S."/>
            <person name="Klenk H.-P."/>
            <person name="Eisen J.A."/>
        </authorList>
    </citation>
    <scope>NUCLEOTIDE SEQUENCE [LARGE SCALE GENOMIC DNA]</scope>
    <source>
        <strain evidence="9">DSM 15567 / CIP 107919 / 50-1 BON</strain>
    </source>
</reference>
<dbReference type="OrthoDB" id="46571at2"/>
<dbReference type="InterPro" id="IPR036389">
    <property type="entry name" value="RNase_III_sf"/>
</dbReference>
<dbReference type="PANTHER" id="PTHR34276">
    <property type="entry name" value="MINI-RIBONUCLEASE 3"/>
    <property type="match status" value="1"/>
</dbReference>
<dbReference type="SUPFAM" id="SSF69065">
    <property type="entry name" value="RNase III domain-like"/>
    <property type="match status" value="1"/>
</dbReference>
<feature type="domain" description="RNase III" evidence="7">
    <location>
        <begin position="1"/>
        <end position="136"/>
    </location>
</feature>
<evidence type="ECO:0000256" key="1">
    <source>
        <dbReference type="ARBA" id="ARBA00022517"/>
    </source>
</evidence>
<evidence type="ECO:0000256" key="3">
    <source>
        <dbReference type="ARBA" id="ARBA00022722"/>
    </source>
</evidence>
<dbReference type="InterPro" id="IPR008226">
    <property type="entry name" value="Mini3_fam"/>
</dbReference>
<reference evidence="8 9" key="2">
    <citation type="journal article" date="2011" name="Stand. Genomic Sci.">
        <title>Complete genome sequence of Mahella australiensis type strain (50-1 BON).</title>
        <authorList>
            <person name="Sikorski J."/>
            <person name="Teshima H."/>
            <person name="Nolan M."/>
            <person name="Lucas S."/>
            <person name="Hammon N."/>
            <person name="Deshpande S."/>
            <person name="Cheng J.F."/>
            <person name="Pitluck S."/>
            <person name="Liolios K."/>
            <person name="Pagani I."/>
            <person name="Ivanova N."/>
            <person name="Huntemann M."/>
            <person name="Mavromatis K."/>
            <person name="Ovchinikova G."/>
            <person name="Pati A."/>
            <person name="Tapia R."/>
            <person name="Han C."/>
            <person name="Goodwin L."/>
            <person name="Chen A."/>
            <person name="Palaniappan K."/>
            <person name="Land M."/>
            <person name="Hauser L."/>
            <person name="Ngatchou-Djao O.D."/>
            <person name="Rohde M."/>
            <person name="Pukall R."/>
            <person name="Spring S."/>
            <person name="Abt B."/>
            <person name="Goker M."/>
            <person name="Detter J.C."/>
            <person name="Woyke T."/>
            <person name="Bristow J."/>
            <person name="Markowitz V."/>
            <person name="Hugenholtz P."/>
            <person name="Eisen J.A."/>
            <person name="Kyrpides N.C."/>
            <person name="Klenk H.P."/>
            <person name="Lapidus A."/>
        </authorList>
    </citation>
    <scope>NUCLEOTIDE SEQUENCE [LARGE SCALE GENOMIC DNA]</scope>
    <source>
        <strain evidence="9">DSM 15567 / CIP 107919 / 50-1 BON</strain>
    </source>
</reference>
<dbReference type="Proteomes" id="UP000008457">
    <property type="component" value="Chromosome"/>
</dbReference>
<keyword evidence="6" id="KW-0699">rRNA-binding</keyword>
<dbReference type="HOGENOM" id="CLU_091169_2_1_9"/>
<proteinExistence type="inferred from homology"/>
<sequence length="136" mass="15802">MEENITSRLERCRHDMSPSTLAYIGDAVYELFVRTYMVTRYDISPHELNKKTVALVNAKAQAEMLKRLEGMLNEQEIDIVRRGRNTKSSNVPRHTSPIQYRYATGFEALIGYLYLKGEYDRLKYLLELCLSDDSIS</sequence>
<dbReference type="eggNOG" id="COG1939">
    <property type="taxonomic scope" value="Bacteria"/>
</dbReference>